<dbReference type="PANTHER" id="PTHR34846:SF11">
    <property type="entry name" value="4-CARBOXYMUCONOLACTONE DECARBOXYLASE FAMILY PROTEIN (AFU_ORTHOLOGUE AFUA_6G11590)"/>
    <property type="match status" value="1"/>
</dbReference>
<organism evidence="2 3">
    <name type="scientific">Methylocystis borbori</name>
    <dbReference type="NCBI Taxonomy" id="3118750"/>
    <lineage>
        <taxon>Bacteria</taxon>
        <taxon>Pseudomonadati</taxon>
        <taxon>Pseudomonadota</taxon>
        <taxon>Alphaproteobacteria</taxon>
        <taxon>Hyphomicrobiales</taxon>
        <taxon>Methylocystaceae</taxon>
        <taxon>Methylocystis</taxon>
    </lineage>
</organism>
<proteinExistence type="predicted"/>
<comment type="caution">
    <text evidence="2">The sequence shown here is derived from an EMBL/GenBank/DDBJ whole genome shotgun (WGS) entry which is preliminary data.</text>
</comment>
<reference evidence="2 3" key="1">
    <citation type="submission" date="2024-02" db="EMBL/GenBank/DDBJ databases">
        <authorList>
            <person name="Grouzdev D."/>
        </authorList>
    </citation>
    <scope>NUCLEOTIDE SEQUENCE [LARGE SCALE GENOMIC DNA]</scope>
    <source>
        <strain evidence="2 3">9N</strain>
    </source>
</reference>
<protein>
    <submittedName>
        <fullName evidence="2">Carboxymuconolactone decarboxylase family protein</fullName>
    </submittedName>
</protein>
<feature type="domain" description="Carboxymuconolactone decarboxylase-like" evidence="1">
    <location>
        <begin position="44"/>
        <end position="105"/>
    </location>
</feature>
<evidence type="ECO:0000259" key="1">
    <source>
        <dbReference type="Pfam" id="PF02627"/>
    </source>
</evidence>
<gene>
    <name evidence="2" type="ORF">V3H18_09445</name>
</gene>
<dbReference type="EMBL" id="JAZHYN010000023">
    <property type="protein sequence ID" value="MEF3366756.1"/>
    <property type="molecule type" value="Genomic_DNA"/>
</dbReference>
<dbReference type="InterPro" id="IPR003779">
    <property type="entry name" value="CMD-like"/>
</dbReference>
<dbReference type="PANTHER" id="PTHR34846">
    <property type="entry name" value="4-CARBOXYMUCONOLACTONE DECARBOXYLASE FAMILY PROTEIN (AFU_ORTHOLOGUE AFUA_6G11590)"/>
    <property type="match status" value="1"/>
</dbReference>
<evidence type="ECO:0000313" key="3">
    <source>
        <dbReference type="Proteomes" id="UP001350748"/>
    </source>
</evidence>
<sequence length="188" mass="20782">MAELPFDPTKLSPSDRARYERMVERRKAEGAPFGGPYAALMNHPQLCEKVEDLGFYLKFQGHLSREVYQLVVLTVARKTGAEFEWIDHVHHARAAGVPDSVIDALQSAADLTEITLAPYDLAAKILASTLAWKNVPREIQDEAIARFGMEGFVELVVLSGFYQMFSAINQGFDVALPVGAQAPFASKQ</sequence>
<dbReference type="Gene3D" id="1.20.1290.10">
    <property type="entry name" value="AhpD-like"/>
    <property type="match status" value="1"/>
</dbReference>
<evidence type="ECO:0000313" key="2">
    <source>
        <dbReference type="EMBL" id="MEF3366756.1"/>
    </source>
</evidence>
<keyword evidence="3" id="KW-1185">Reference proteome</keyword>
<accession>A0ABU7XH88</accession>
<dbReference type="InterPro" id="IPR029032">
    <property type="entry name" value="AhpD-like"/>
</dbReference>
<dbReference type="Proteomes" id="UP001350748">
    <property type="component" value="Unassembled WGS sequence"/>
</dbReference>
<dbReference type="SUPFAM" id="SSF69118">
    <property type="entry name" value="AhpD-like"/>
    <property type="match status" value="1"/>
</dbReference>
<dbReference type="Pfam" id="PF02627">
    <property type="entry name" value="CMD"/>
    <property type="match status" value="1"/>
</dbReference>
<dbReference type="RefSeq" id="WP_332081776.1">
    <property type="nucleotide sequence ID" value="NZ_JAZHYN010000023.1"/>
</dbReference>
<name>A0ABU7XH88_9HYPH</name>